<evidence type="ECO:0000313" key="3">
    <source>
        <dbReference type="Proteomes" id="UP000316092"/>
    </source>
</evidence>
<dbReference type="AlphaFoldDB" id="A0A553UPJ9"/>
<dbReference type="RefSeq" id="WP_143721430.1">
    <property type="nucleotide sequence ID" value="NZ_VKDB01000018.1"/>
</dbReference>
<dbReference type="InterPro" id="IPR001680">
    <property type="entry name" value="WD40_rpt"/>
</dbReference>
<dbReference type="OrthoDB" id="1677004at2"/>
<dbReference type="EMBL" id="VKDB01000018">
    <property type="protein sequence ID" value="TSA82128.1"/>
    <property type="molecule type" value="Genomic_DNA"/>
</dbReference>
<feature type="domain" description="Protein kinase" evidence="1">
    <location>
        <begin position="38"/>
        <end position="282"/>
    </location>
</feature>
<accession>A0A553UPJ9</accession>
<name>A0A553UPJ9_9DEIO</name>
<dbReference type="GO" id="GO:0005524">
    <property type="term" value="F:ATP binding"/>
    <property type="evidence" value="ECO:0007669"/>
    <property type="project" value="InterPro"/>
</dbReference>
<comment type="caution">
    <text evidence="2">The sequence shown here is derived from an EMBL/GenBank/DDBJ whole genome shotgun (WGS) entry which is preliminary data.</text>
</comment>
<dbReference type="InterPro" id="IPR036322">
    <property type="entry name" value="WD40_repeat_dom_sf"/>
</dbReference>
<proteinExistence type="predicted"/>
<dbReference type="Gene3D" id="1.10.510.10">
    <property type="entry name" value="Transferase(Phosphotransferase) domain 1"/>
    <property type="match status" value="1"/>
</dbReference>
<dbReference type="Proteomes" id="UP000316092">
    <property type="component" value="Unassembled WGS sequence"/>
</dbReference>
<dbReference type="Pfam" id="PF00400">
    <property type="entry name" value="WD40"/>
    <property type="match status" value="1"/>
</dbReference>
<dbReference type="SUPFAM" id="SSF50978">
    <property type="entry name" value="WD40 repeat-like"/>
    <property type="match status" value="1"/>
</dbReference>
<evidence type="ECO:0000313" key="2">
    <source>
        <dbReference type="EMBL" id="TSA82128.1"/>
    </source>
</evidence>
<organism evidence="2 3">
    <name type="scientific">Deinococcus detaillensis</name>
    <dbReference type="NCBI Taxonomy" id="2592048"/>
    <lineage>
        <taxon>Bacteria</taxon>
        <taxon>Thermotogati</taxon>
        <taxon>Deinococcota</taxon>
        <taxon>Deinococci</taxon>
        <taxon>Deinococcales</taxon>
        <taxon>Deinococcaceae</taxon>
        <taxon>Deinococcus</taxon>
    </lineage>
</organism>
<dbReference type="SMART" id="SM00220">
    <property type="entry name" value="S_TKc"/>
    <property type="match status" value="1"/>
</dbReference>
<dbReference type="GO" id="GO:0004672">
    <property type="term" value="F:protein kinase activity"/>
    <property type="evidence" value="ECO:0007669"/>
    <property type="project" value="InterPro"/>
</dbReference>
<dbReference type="Gene3D" id="2.130.10.10">
    <property type="entry name" value="YVTN repeat-like/Quinoprotein amine dehydrogenase"/>
    <property type="match status" value="2"/>
</dbReference>
<dbReference type="InterPro" id="IPR000719">
    <property type="entry name" value="Prot_kinase_dom"/>
</dbReference>
<reference evidence="2 3" key="1">
    <citation type="submission" date="2019-07" db="EMBL/GenBank/DDBJ databases">
        <title>Deinococcus detaillus sp. nov., isolated from humus soil in Antarctica.</title>
        <authorList>
            <person name="Zhang K."/>
        </authorList>
    </citation>
    <scope>NUCLEOTIDE SEQUENCE [LARGE SCALE GENOMIC DNA]</scope>
    <source>
        <strain evidence="2 3">H1</strain>
    </source>
</reference>
<dbReference type="SUPFAM" id="SSF56112">
    <property type="entry name" value="Protein kinase-like (PK-like)"/>
    <property type="match status" value="1"/>
</dbReference>
<keyword evidence="3" id="KW-1185">Reference proteome</keyword>
<sequence length="579" mass="61948">MNPCPNCARPTGVSELHCPICGEVQLALPVETRLYHRYRTLRALRRTEGGLSYLAEDETHQRQVLLLEFFPVGSRRLGTLAILPEGSDVRRTAWTALLQQRTDRTDAHLQRPHQVFEQHGTHYAVTALPLGESLQERVQSGKRLDAGEALNVLTALAQGLQDLQRHGRIDGQLGPHRVSLLPSGARLDLGWAEEAAAPYWAPEQLLSPPRTGPASDVYALAALTLFALTGEVPPTAGQRGLGQPLPVLPTGVPALLRQAIEQSLILNSAERLPDAAALLRLLSVGPSAGSLSQPGSAPATAVRIIPAHRSWLTHLHSDGQRIVTAGADLRLRVFDREGQPLQQLDGLQGNPVGVWITDEGLVAGDDSGTLSVWSGNSLRSERGLHRITHLVVRGKHQAVTIQDDGALGVWNVLGPRQLGQVPGQPGRLVTLHVSHDDTLILGTGDGQLQLFNEAALHATVLWQHPERRTINAVDSAPSGFGLVAAATGGSVTLVDKGRAVLTLAFREEVSALAFSPGGTALVAAGRSGGLYLTVLQDPQPRLLYRSSAPLRVVCWMDEDLLLCGNEAGQLLMVPVPAGS</sequence>
<protein>
    <recommendedName>
        <fullName evidence="1">Protein kinase domain-containing protein</fullName>
    </recommendedName>
</protein>
<evidence type="ECO:0000259" key="1">
    <source>
        <dbReference type="SMART" id="SM00220"/>
    </source>
</evidence>
<dbReference type="SMART" id="SM00320">
    <property type="entry name" value="WD40"/>
    <property type="match status" value="5"/>
</dbReference>
<gene>
    <name evidence="2" type="ORF">FNU79_14000</name>
</gene>
<dbReference type="InterPro" id="IPR011009">
    <property type="entry name" value="Kinase-like_dom_sf"/>
</dbReference>
<dbReference type="InterPro" id="IPR015943">
    <property type="entry name" value="WD40/YVTN_repeat-like_dom_sf"/>
</dbReference>